<keyword evidence="1" id="KW-0472">Membrane</keyword>
<protein>
    <submittedName>
        <fullName evidence="2">Uncharacterized protein</fullName>
    </submittedName>
</protein>
<reference evidence="2" key="1">
    <citation type="submission" date="2018-05" db="EMBL/GenBank/DDBJ databases">
        <authorList>
            <person name="Lanie J.A."/>
            <person name="Ng W.-L."/>
            <person name="Kazmierczak K.M."/>
            <person name="Andrzejewski T.M."/>
            <person name="Davidsen T.M."/>
            <person name="Wayne K.J."/>
            <person name="Tettelin H."/>
            <person name="Glass J.I."/>
            <person name="Rusch D."/>
            <person name="Podicherti R."/>
            <person name="Tsui H.-C.T."/>
            <person name="Winkler M.E."/>
        </authorList>
    </citation>
    <scope>NUCLEOTIDE SEQUENCE</scope>
</reference>
<keyword evidence="1" id="KW-0812">Transmembrane</keyword>
<proteinExistence type="predicted"/>
<sequence length="45" mass="5310">LRRQFIMRRSSGRRFFVQVSIVYRFGFPLIMPNCPYLCLLSGGLN</sequence>
<accession>A0A383DAY4</accession>
<feature type="non-terminal residue" evidence="2">
    <location>
        <position position="1"/>
    </location>
</feature>
<feature type="non-terminal residue" evidence="2">
    <location>
        <position position="45"/>
    </location>
</feature>
<evidence type="ECO:0000256" key="1">
    <source>
        <dbReference type="SAM" id="Phobius"/>
    </source>
</evidence>
<feature type="transmembrane region" description="Helical" evidence="1">
    <location>
        <begin position="21"/>
        <end position="44"/>
    </location>
</feature>
<evidence type="ECO:0000313" key="2">
    <source>
        <dbReference type="EMBL" id="SVE41652.1"/>
    </source>
</evidence>
<dbReference type="EMBL" id="UINC01215789">
    <property type="protein sequence ID" value="SVE41652.1"/>
    <property type="molecule type" value="Genomic_DNA"/>
</dbReference>
<dbReference type="AlphaFoldDB" id="A0A383DAY4"/>
<organism evidence="2">
    <name type="scientific">marine metagenome</name>
    <dbReference type="NCBI Taxonomy" id="408172"/>
    <lineage>
        <taxon>unclassified sequences</taxon>
        <taxon>metagenomes</taxon>
        <taxon>ecological metagenomes</taxon>
    </lineage>
</organism>
<name>A0A383DAY4_9ZZZZ</name>
<keyword evidence="1" id="KW-1133">Transmembrane helix</keyword>
<gene>
    <name evidence="2" type="ORF">METZ01_LOCUS494506</name>
</gene>